<feature type="transmembrane region" description="Helical" evidence="8">
    <location>
        <begin position="260"/>
        <end position="282"/>
    </location>
</feature>
<dbReference type="RefSeq" id="WP_021817701.1">
    <property type="nucleotide sequence ID" value="NZ_AVBC01000016.1"/>
</dbReference>
<dbReference type="GO" id="GO:0012505">
    <property type="term" value="C:endomembrane system"/>
    <property type="evidence" value="ECO:0007669"/>
    <property type="project" value="UniProtKB-SubCell"/>
</dbReference>
<evidence type="ECO:0000256" key="4">
    <source>
        <dbReference type="ARBA" id="ARBA00022692"/>
    </source>
</evidence>
<dbReference type="InterPro" id="IPR001193">
    <property type="entry name" value="MBTPS2"/>
</dbReference>
<name>W1NAQ4_9GAMM</name>
<dbReference type="GO" id="GO:0016020">
    <property type="term" value="C:membrane"/>
    <property type="evidence" value="ECO:0007669"/>
    <property type="project" value="InterPro"/>
</dbReference>
<dbReference type="PANTHER" id="PTHR13325:SF3">
    <property type="entry name" value="MEMBRANE-BOUND TRANSCRIPTION FACTOR SITE-2 PROTEASE"/>
    <property type="match status" value="1"/>
</dbReference>
<dbReference type="STRING" id="1178482.AR456_09190"/>
<feature type="transmembrane region" description="Helical" evidence="8">
    <location>
        <begin position="430"/>
        <end position="449"/>
    </location>
</feature>
<comment type="caution">
    <text evidence="10">The sequence shown here is derived from an EMBL/GenBank/DDBJ whole genome shotgun (WGS) entry which is preliminary data.</text>
</comment>
<dbReference type="GO" id="GO:0005737">
    <property type="term" value="C:cytoplasm"/>
    <property type="evidence" value="ECO:0007669"/>
    <property type="project" value="TreeGrafter"/>
</dbReference>
<keyword evidence="4 8" id="KW-0812">Transmembrane</keyword>
<feature type="transmembrane region" description="Helical" evidence="8">
    <location>
        <begin position="364"/>
        <end position="384"/>
    </location>
</feature>
<proteinExistence type="inferred from homology"/>
<evidence type="ECO:0000313" key="10">
    <source>
        <dbReference type="EMBL" id="ERL52642.1"/>
    </source>
</evidence>
<reference evidence="10 11" key="1">
    <citation type="submission" date="2013-08" db="EMBL/GenBank/DDBJ databases">
        <title>draft genome of Halomonas huanghegensis, strain BJGMM-B45T.</title>
        <authorList>
            <person name="Miao C."/>
            <person name="Wan Y."/>
            <person name="Jin W."/>
        </authorList>
    </citation>
    <scope>NUCLEOTIDE SEQUENCE [LARGE SCALE GENOMIC DNA]</scope>
    <source>
        <strain evidence="10 11">BJGMM-B45</strain>
    </source>
</reference>
<dbReference type="eggNOG" id="COG1994">
    <property type="taxonomic scope" value="Bacteria"/>
</dbReference>
<dbReference type="GO" id="GO:0031293">
    <property type="term" value="P:membrane protein intracellular domain proteolysis"/>
    <property type="evidence" value="ECO:0007669"/>
    <property type="project" value="TreeGrafter"/>
</dbReference>
<dbReference type="InterPro" id="IPR008915">
    <property type="entry name" value="Peptidase_M50"/>
</dbReference>
<evidence type="ECO:0000256" key="8">
    <source>
        <dbReference type="SAM" id="Phobius"/>
    </source>
</evidence>
<feature type="domain" description="Peptidase M50" evidence="9">
    <location>
        <begin position="203"/>
        <end position="301"/>
    </location>
</feature>
<evidence type="ECO:0000256" key="7">
    <source>
        <dbReference type="SAM" id="MobiDB-lite"/>
    </source>
</evidence>
<evidence type="ECO:0000313" key="11">
    <source>
        <dbReference type="Proteomes" id="UP000019113"/>
    </source>
</evidence>
<organism evidence="10 11">
    <name type="scientific">Halomonas huangheensis</name>
    <dbReference type="NCBI Taxonomy" id="1178482"/>
    <lineage>
        <taxon>Bacteria</taxon>
        <taxon>Pseudomonadati</taxon>
        <taxon>Pseudomonadota</taxon>
        <taxon>Gammaproteobacteria</taxon>
        <taxon>Oceanospirillales</taxon>
        <taxon>Halomonadaceae</taxon>
        <taxon>Halomonas</taxon>
    </lineage>
</organism>
<dbReference type="AlphaFoldDB" id="W1NAQ4"/>
<feature type="region of interest" description="Disordered" evidence="7">
    <location>
        <begin position="1"/>
        <end position="25"/>
    </location>
</feature>
<feature type="transmembrane region" description="Helical" evidence="8">
    <location>
        <begin position="156"/>
        <end position="181"/>
    </location>
</feature>
<accession>W1NAQ4</accession>
<evidence type="ECO:0000259" key="9">
    <source>
        <dbReference type="Pfam" id="PF02163"/>
    </source>
</evidence>
<dbReference type="PANTHER" id="PTHR13325">
    <property type="entry name" value="PROTEASE M50 MEMBRANE-BOUND TRANSCRIPTION FACTOR SITE 2 PROTEASE"/>
    <property type="match status" value="1"/>
</dbReference>
<comment type="subcellular location">
    <subcellularLocation>
        <location evidence="2">Endomembrane system</location>
        <topology evidence="2">Multi-pass membrane protein</topology>
    </subcellularLocation>
</comment>
<protein>
    <recommendedName>
        <fullName evidence="9">Peptidase M50 domain-containing protein</fullName>
    </recommendedName>
</protein>
<feature type="transmembrane region" description="Helical" evidence="8">
    <location>
        <begin position="216"/>
        <end position="240"/>
    </location>
</feature>
<evidence type="ECO:0000256" key="2">
    <source>
        <dbReference type="ARBA" id="ARBA00004127"/>
    </source>
</evidence>
<dbReference type="Proteomes" id="UP000019113">
    <property type="component" value="Unassembled WGS sequence"/>
</dbReference>
<dbReference type="eggNOG" id="COG0845">
    <property type="taxonomic scope" value="Bacteria"/>
</dbReference>
<gene>
    <name evidence="10" type="ORF">BJB45_18865</name>
</gene>
<feature type="transmembrane region" description="Helical" evidence="8">
    <location>
        <begin position="288"/>
        <end position="307"/>
    </location>
</feature>
<dbReference type="EMBL" id="AVBC01000016">
    <property type="protein sequence ID" value="ERL52642.1"/>
    <property type="molecule type" value="Genomic_DNA"/>
</dbReference>
<evidence type="ECO:0000256" key="6">
    <source>
        <dbReference type="ARBA" id="ARBA00023136"/>
    </source>
</evidence>
<evidence type="ECO:0000256" key="3">
    <source>
        <dbReference type="ARBA" id="ARBA00007931"/>
    </source>
</evidence>
<keyword evidence="5 8" id="KW-1133">Transmembrane helix</keyword>
<keyword evidence="11" id="KW-1185">Reference proteome</keyword>
<dbReference type="GO" id="GO:0004222">
    <property type="term" value="F:metalloendopeptidase activity"/>
    <property type="evidence" value="ECO:0007669"/>
    <property type="project" value="InterPro"/>
</dbReference>
<sequence>MISMSQSDASQHSEADPRTQQPVPPLRDDLHLVEVAHERDGEPAWCIEDPVTNRFFRIGWLEFEILRRWGQSPERICHQIQAQTALEPDVDQILSMVEFLDTHHLLRPDIATVDRFAAQANERSPWLKASWWLHNYLFFRLPLVRPQHALRGMARALPWLFTRACVVSVLLLGLLGILLVVQRWDRFTHAVVEAFSLSGLVSFACALVVAKSLHELGHALVATRLGVKVAHMGVAFIVLWPMLYTDTGESWKLKGSRQRLAISSAGILTELALAGLATLGWVMTQPGALNSALLYLATTSWVLSLALNSSPFMRFDGYFILTDVLDFPNLHERAGGQARCWLRRNLLGLDESWPEPFSRSHRRALVLFAFATWLYRLVLFLGIAVAVYALFFKALGIILFVVEILWFIVRPVTQELSHWWSQRQAVPGRFRLAWLLVAMGLAALLFIPWQTSVGGPGVIHSARAITYYAPMPAKLERRHDDGKVDKGAALVSLVEPDIGLDLAAQQVELDNIDAQLTGLLANPKGEAQLSAAQARRLLSLSNIEAHQREITRLHLSAPFAGSWQRINEQLLPGQWLSPREPLGVLIDPEHWVVEGYIDQQDVHRLEVGSPVRFFIEGQTTPLQGELVRIAPSRTRILNQAMLAERHGGVLKTQQDSGGNGEPLQLEQPLFAVQARIDSPWPETREARGRLHVDAERQSLAARLGTWIAAVAVRESGF</sequence>
<evidence type="ECO:0000256" key="5">
    <source>
        <dbReference type="ARBA" id="ARBA00022989"/>
    </source>
</evidence>
<feature type="compositionally biased region" description="Polar residues" evidence="7">
    <location>
        <begin position="1"/>
        <end position="10"/>
    </location>
</feature>
<comment type="similarity">
    <text evidence="3">Belongs to the peptidase M50B family.</text>
</comment>
<comment type="cofactor">
    <cofactor evidence="1">
        <name>Zn(2+)</name>
        <dbReference type="ChEBI" id="CHEBI:29105"/>
    </cofactor>
</comment>
<feature type="transmembrane region" description="Helical" evidence="8">
    <location>
        <begin position="190"/>
        <end position="210"/>
    </location>
</feature>
<dbReference type="PATRIC" id="fig|1178482.3.peg.761"/>
<keyword evidence="6 8" id="KW-0472">Membrane</keyword>
<feature type="transmembrane region" description="Helical" evidence="8">
    <location>
        <begin position="390"/>
        <end position="409"/>
    </location>
</feature>
<dbReference type="Pfam" id="PF02163">
    <property type="entry name" value="Peptidase_M50"/>
    <property type="match status" value="1"/>
</dbReference>
<evidence type="ECO:0000256" key="1">
    <source>
        <dbReference type="ARBA" id="ARBA00001947"/>
    </source>
</evidence>